<sequence length="113" mass="12943">MVRPVNRWSIVFESEWFISKLLINLARVATSDEPFALPMKLVWLITGERDILGVKRKMALERHKEVETSSKASGTRIGTQSEVLPALFNFMPCQPVVLPTENFDFTYIGVFRV</sequence>
<reference evidence="1 2" key="1">
    <citation type="submission" date="2023-09" db="EMBL/GenBank/DDBJ databases">
        <title>Genomes of two closely related lineages of the louse Polyplax serrata with different host specificities.</title>
        <authorList>
            <person name="Martinu J."/>
            <person name="Tarabai H."/>
            <person name="Stefka J."/>
            <person name="Hypsa V."/>
        </authorList>
    </citation>
    <scope>NUCLEOTIDE SEQUENCE [LARGE SCALE GENOMIC DNA]</scope>
    <source>
        <strain evidence="1">98ZLc_SE</strain>
    </source>
</reference>
<proteinExistence type="predicted"/>
<dbReference type="Proteomes" id="UP001359485">
    <property type="component" value="Unassembled WGS sequence"/>
</dbReference>
<comment type="caution">
    <text evidence="1">The sequence shown here is derived from an EMBL/GenBank/DDBJ whole genome shotgun (WGS) entry which is preliminary data.</text>
</comment>
<dbReference type="EMBL" id="JAWJWF010000048">
    <property type="protein sequence ID" value="KAK6620110.1"/>
    <property type="molecule type" value="Genomic_DNA"/>
</dbReference>
<accession>A0ABR1AJ15</accession>
<evidence type="ECO:0000313" key="1">
    <source>
        <dbReference type="EMBL" id="KAK6620110.1"/>
    </source>
</evidence>
<organism evidence="1 2">
    <name type="scientific">Polyplax serrata</name>
    <name type="common">Common mouse louse</name>
    <dbReference type="NCBI Taxonomy" id="468196"/>
    <lineage>
        <taxon>Eukaryota</taxon>
        <taxon>Metazoa</taxon>
        <taxon>Ecdysozoa</taxon>
        <taxon>Arthropoda</taxon>
        <taxon>Hexapoda</taxon>
        <taxon>Insecta</taxon>
        <taxon>Pterygota</taxon>
        <taxon>Neoptera</taxon>
        <taxon>Paraneoptera</taxon>
        <taxon>Psocodea</taxon>
        <taxon>Troctomorpha</taxon>
        <taxon>Phthiraptera</taxon>
        <taxon>Anoplura</taxon>
        <taxon>Polyplacidae</taxon>
        <taxon>Polyplax</taxon>
    </lineage>
</organism>
<gene>
    <name evidence="1" type="ORF">RUM44_006510</name>
</gene>
<protein>
    <submittedName>
        <fullName evidence="1">Uncharacterized protein</fullName>
    </submittedName>
</protein>
<keyword evidence="2" id="KW-1185">Reference proteome</keyword>
<name>A0ABR1AJ15_POLSC</name>
<evidence type="ECO:0000313" key="2">
    <source>
        <dbReference type="Proteomes" id="UP001359485"/>
    </source>
</evidence>